<organism evidence="1 2">
    <name type="scientific">Legionella sainthelensi</name>
    <dbReference type="NCBI Taxonomy" id="28087"/>
    <lineage>
        <taxon>Bacteria</taxon>
        <taxon>Pseudomonadati</taxon>
        <taxon>Pseudomonadota</taxon>
        <taxon>Gammaproteobacteria</taxon>
        <taxon>Legionellales</taxon>
        <taxon>Legionellaceae</taxon>
        <taxon>Legionella</taxon>
    </lineage>
</organism>
<evidence type="ECO:0000313" key="1">
    <source>
        <dbReference type="EMBL" id="AUH73040.1"/>
    </source>
</evidence>
<reference evidence="1 2" key="1">
    <citation type="submission" date="2017-12" db="EMBL/GenBank/DDBJ databases">
        <title>Legionella sainthelensi LA01-117, whole genome sequence of a clinical isolate from New Zealand.</title>
        <authorList>
            <person name="Cree S.L."/>
            <person name="Slow S."/>
            <person name="Kennedy M.A."/>
            <person name="Murdoch D.R."/>
            <person name="Biggs P.J."/>
            <person name="Anderson T."/>
        </authorList>
    </citation>
    <scope>NUCLEOTIDE SEQUENCE [LARGE SCALE GENOMIC DNA]</scope>
    <source>
        <strain evidence="1 2">LA01-117</strain>
    </source>
</reference>
<dbReference type="Proteomes" id="UP000234343">
    <property type="component" value="Chromosome"/>
</dbReference>
<keyword evidence="2" id="KW-1185">Reference proteome</keyword>
<name>A0A2H5FNG7_9GAMM</name>
<dbReference type="KEGG" id="lsh:CAB17_14025"/>
<gene>
    <name evidence="1" type="ORF">CAB17_14025</name>
</gene>
<protein>
    <submittedName>
        <fullName evidence="1">Uncharacterized protein</fullName>
    </submittedName>
</protein>
<accession>A0A2H5FNG7</accession>
<evidence type="ECO:0000313" key="2">
    <source>
        <dbReference type="Proteomes" id="UP000234343"/>
    </source>
</evidence>
<dbReference type="EMBL" id="CP025491">
    <property type="protein sequence ID" value="AUH73040.1"/>
    <property type="molecule type" value="Genomic_DNA"/>
</dbReference>
<sequence>MWNKIYVQAARDYLHAQGEVLNEEDELEFAPWGRKHVNFLGHFSFMLPKVVFDRQLRPLFLKMLSWISNY</sequence>
<dbReference type="AlphaFoldDB" id="A0A2H5FNG7"/>
<proteinExistence type="predicted"/>